<accession>A0A852VNH2</accession>
<proteinExistence type="predicted"/>
<organism evidence="1 2">
    <name type="scientific">Janibacter cremeus</name>
    <dbReference type="NCBI Taxonomy" id="1285192"/>
    <lineage>
        <taxon>Bacteria</taxon>
        <taxon>Bacillati</taxon>
        <taxon>Actinomycetota</taxon>
        <taxon>Actinomycetes</taxon>
        <taxon>Micrococcales</taxon>
        <taxon>Intrasporangiaceae</taxon>
        <taxon>Janibacter</taxon>
    </lineage>
</organism>
<evidence type="ECO:0000313" key="1">
    <source>
        <dbReference type="EMBL" id="NYF97676.1"/>
    </source>
</evidence>
<dbReference type="Proteomes" id="UP000554054">
    <property type="component" value="Unassembled WGS sequence"/>
</dbReference>
<evidence type="ECO:0000313" key="2">
    <source>
        <dbReference type="Proteomes" id="UP000554054"/>
    </source>
</evidence>
<protein>
    <submittedName>
        <fullName evidence="1">Transposase</fullName>
    </submittedName>
</protein>
<sequence length="53" mass="5908">MVDLTRNAQGKVSARLLDLVPGRSGQVYRDWLTKRGEDFRAGVQVATMDPFQG</sequence>
<dbReference type="AlphaFoldDB" id="A0A852VNH2"/>
<gene>
    <name evidence="1" type="ORF">BJY20_001068</name>
</gene>
<dbReference type="RefSeq" id="WP_185990572.1">
    <property type="nucleotide sequence ID" value="NZ_JACCAE010000001.1"/>
</dbReference>
<comment type="caution">
    <text evidence="1">The sequence shown here is derived from an EMBL/GenBank/DDBJ whole genome shotgun (WGS) entry which is preliminary data.</text>
</comment>
<reference evidence="1 2" key="1">
    <citation type="submission" date="2020-07" db="EMBL/GenBank/DDBJ databases">
        <title>Sequencing the genomes of 1000 actinobacteria strains.</title>
        <authorList>
            <person name="Klenk H.-P."/>
        </authorList>
    </citation>
    <scope>NUCLEOTIDE SEQUENCE [LARGE SCALE GENOMIC DNA]</scope>
    <source>
        <strain evidence="1 2">DSM 26154</strain>
    </source>
</reference>
<name>A0A852VNH2_9MICO</name>
<dbReference type="EMBL" id="JACCAE010000001">
    <property type="protein sequence ID" value="NYF97676.1"/>
    <property type="molecule type" value="Genomic_DNA"/>
</dbReference>
<keyword evidence="2" id="KW-1185">Reference proteome</keyword>